<sequence>MKYSLRSLRLTKLDQSLVIHDSHDVVLLDNTTAKMDNLDALHLKAEQEQQKQQQQEEEEPWEDDVVVEADVEVEVAEQAQAEAEVEEQGFSLVRSLLRHSETLAKISLFNCASLTSKTIQIMSSSGGIHDQL</sequence>
<evidence type="ECO:0000256" key="1">
    <source>
        <dbReference type="SAM" id="Coils"/>
    </source>
</evidence>
<gene>
    <name evidence="2" type="ORF">EC957_004483</name>
</gene>
<evidence type="ECO:0000313" key="2">
    <source>
        <dbReference type="EMBL" id="KAF9549183.1"/>
    </source>
</evidence>
<organism evidence="2 3">
    <name type="scientific">Mortierella hygrophila</name>
    <dbReference type="NCBI Taxonomy" id="979708"/>
    <lineage>
        <taxon>Eukaryota</taxon>
        <taxon>Fungi</taxon>
        <taxon>Fungi incertae sedis</taxon>
        <taxon>Mucoromycota</taxon>
        <taxon>Mortierellomycotina</taxon>
        <taxon>Mortierellomycetes</taxon>
        <taxon>Mortierellales</taxon>
        <taxon>Mortierellaceae</taxon>
        <taxon>Mortierella</taxon>
    </lineage>
</organism>
<keyword evidence="1" id="KW-0175">Coiled coil</keyword>
<dbReference type="AlphaFoldDB" id="A0A9P6FER9"/>
<evidence type="ECO:0000313" key="3">
    <source>
        <dbReference type="Proteomes" id="UP000723463"/>
    </source>
</evidence>
<proteinExistence type="predicted"/>
<feature type="coiled-coil region" evidence="1">
    <location>
        <begin position="28"/>
        <end position="86"/>
    </location>
</feature>
<protein>
    <submittedName>
        <fullName evidence="2">Uncharacterized protein</fullName>
    </submittedName>
</protein>
<dbReference type="Proteomes" id="UP000723463">
    <property type="component" value="Unassembled WGS sequence"/>
</dbReference>
<keyword evidence="3" id="KW-1185">Reference proteome</keyword>
<name>A0A9P6FER9_9FUNG</name>
<accession>A0A9P6FER9</accession>
<comment type="caution">
    <text evidence="2">The sequence shown here is derived from an EMBL/GenBank/DDBJ whole genome shotgun (WGS) entry which is preliminary data.</text>
</comment>
<dbReference type="EMBL" id="JAAAXW010000021">
    <property type="protein sequence ID" value="KAF9549183.1"/>
    <property type="molecule type" value="Genomic_DNA"/>
</dbReference>
<reference evidence="2" key="1">
    <citation type="journal article" date="2020" name="Fungal Divers.">
        <title>Resolving the Mortierellaceae phylogeny through synthesis of multi-gene phylogenetics and phylogenomics.</title>
        <authorList>
            <person name="Vandepol N."/>
            <person name="Liber J."/>
            <person name="Desiro A."/>
            <person name="Na H."/>
            <person name="Kennedy M."/>
            <person name="Barry K."/>
            <person name="Grigoriev I.V."/>
            <person name="Miller A.N."/>
            <person name="O'Donnell K."/>
            <person name="Stajich J.E."/>
            <person name="Bonito G."/>
        </authorList>
    </citation>
    <scope>NUCLEOTIDE SEQUENCE</scope>
    <source>
        <strain evidence="2">NRRL 2591</strain>
    </source>
</reference>